<dbReference type="HOGENOM" id="CLU_142866_0_0_10"/>
<dbReference type="Proteomes" id="UP000004690">
    <property type="component" value="Unassembled WGS sequence"/>
</dbReference>
<dbReference type="EMBL" id="JH651379">
    <property type="protein sequence ID" value="EIJ40520.1"/>
    <property type="molecule type" value="Genomic_DNA"/>
</dbReference>
<name>I3CA77_9FLAO</name>
<dbReference type="STRING" id="926559.JoomaDRAFT_3582"/>
<evidence type="ECO:0000313" key="2">
    <source>
        <dbReference type="Proteomes" id="UP000004690"/>
    </source>
</evidence>
<protein>
    <submittedName>
        <fullName evidence="1">ArsC family</fullName>
    </submittedName>
</protein>
<dbReference type="AlphaFoldDB" id="I3CA77"/>
<keyword evidence="2" id="KW-1185">Reference proteome</keyword>
<dbReference type="SUPFAM" id="SSF52833">
    <property type="entry name" value="Thioredoxin-like"/>
    <property type="match status" value="1"/>
</dbReference>
<dbReference type="Gene3D" id="3.40.30.10">
    <property type="entry name" value="Glutaredoxin"/>
    <property type="match status" value="1"/>
</dbReference>
<sequence>MEKMSIISTNDRQITFIFDPSTKLGRECQAYALSSEAKILAIDLTKTKIADTEWVEIAERIGKTVPELIAKDHPAFTNLYGEGIELDNTDALKVLNKNPETLVYPIAIRGDKAVMAHTFSDILKLIKPDSSDVKIP</sequence>
<organism evidence="1 2">
    <name type="scientific">Galbibacter orientalis DSM 19592</name>
    <dbReference type="NCBI Taxonomy" id="926559"/>
    <lineage>
        <taxon>Bacteria</taxon>
        <taxon>Pseudomonadati</taxon>
        <taxon>Bacteroidota</taxon>
        <taxon>Flavobacteriia</taxon>
        <taxon>Flavobacteriales</taxon>
        <taxon>Flavobacteriaceae</taxon>
        <taxon>Galbibacter</taxon>
    </lineage>
</organism>
<proteinExistence type="predicted"/>
<dbReference type="eggNOG" id="COG1393">
    <property type="taxonomic scope" value="Bacteria"/>
</dbReference>
<reference evidence="1 2" key="1">
    <citation type="submission" date="2012-02" db="EMBL/GenBank/DDBJ databases">
        <title>Improved High-Quality Draft genome of Joostella marina DSM 19592.</title>
        <authorList>
            <consortium name="US DOE Joint Genome Institute (JGI-PGF)"/>
            <person name="Lucas S."/>
            <person name="Copeland A."/>
            <person name="Lapidus A."/>
            <person name="Bruce D."/>
            <person name="Goodwin L."/>
            <person name="Pitluck S."/>
            <person name="Peters L."/>
            <person name="Chertkov O."/>
            <person name="Ovchinnikova G."/>
            <person name="Kyrpides N."/>
            <person name="Mavromatis K."/>
            <person name="Detter J.C."/>
            <person name="Han C."/>
            <person name="Land M."/>
            <person name="Hauser L."/>
            <person name="Markowitz V."/>
            <person name="Cheng J.-F."/>
            <person name="Hugenholtz P."/>
            <person name="Woyke T."/>
            <person name="Wu D."/>
            <person name="Tindall B."/>
            <person name="Brambilla E."/>
            <person name="Klenk H.-P."/>
            <person name="Eisen J.A."/>
        </authorList>
    </citation>
    <scope>NUCLEOTIDE SEQUENCE [LARGE SCALE GENOMIC DNA]</scope>
    <source>
        <strain evidence="1 2">DSM 19592</strain>
    </source>
</reference>
<gene>
    <name evidence="1" type="ORF">JoomaDRAFT_3582</name>
</gene>
<dbReference type="InterPro" id="IPR036249">
    <property type="entry name" value="Thioredoxin-like_sf"/>
</dbReference>
<evidence type="ECO:0000313" key="1">
    <source>
        <dbReference type="EMBL" id="EIJ40520.1"/>
    </source>
</evidence>
<accession>I3CA77</accession>